<protein>
    <submittedName>
        <fullName evidence="10">MFS transporter</fullName>
    </submittedName>
</protein>
<dbReference type="GO" id="GO:0005886">
    <property type="term" value="C:plasma membrane"/>
    <property type="evidence" value="ECO:0007669"/>
    <property type="project" value="UniProtKB-SubCell"/>
</dbReference>
<keyword evidence="6 8" id="KW-0472">Membrane</keyword>
<feature type="transmembrane region" description="Helical" evidence="8">
    <location>
        <begin position="269"/>
        <end position="288"/>
    </location>
</feature>
<keyword evidence="4 8" id="KW-0812">Transmembrane</keyword>
<feature type="transmembrane region" description="Helical" evidence="8">
    <location>
        <begin position="331"/>
        <end position="351"/>
    </location>
</feature>
<dbReference type="EMBL" id="VIWW01000001">
    <property type="protein sequence ID" value="TWG03818.1"/>
    <property type="molecule type" value="Genomic_DNA"/>
</dbReference>
<evidence type="ECO:0000256" key="8">
    <source>
        <dbReference type="SAM" id="Phobius"/>
    </source>
</evidence>
<evidence type="ECO:0000259" key="9">
    <source>
        <dbReference type="PROSITE" id="PS50850"/>
    </source>
</evidence>
<accession>A0A561UWS3</accession>
<dbReference type="PROSITE" id="PS00217">
    <property type="entry name" value="SUGAR_TRANSPORT_2"/>
    <property type="match status" value="1"/>
</dbReference>
<dbReference type="AlphaFoldDB" id="A0A561UWS3"/>
<keyword evidence="2" id="KW-0813">Transport</keyword>
<feature type="transmembrane region" description="Helical" evidence="8">
    <location>
        <begin position="423"/>
        <end position="444"/>
    </location>
</feature>
<dbReference type="CDD" id="cd17369">
    <property type="entry name" value="MFS_ShiA_like"/>
    <property type="match status" value="1"/>
</dbReference>
<dbReference type="PROSITE" id="PS50850">
    <property type="entry name" value="MFS"/>
    <property type="match status" value="1"/>
</dbReference>
<feature type="compositionally biased region" description="Low complexity" evidence="7">
    <location>
        <begin position="1"/>
        <end position="12"/>
    </location>
</feature>
<keyword evidence="5 8" id="KW-1133">Transmembrane helix</keyword>
<dbReference type="SUPFAM" id="SSF103473">
    <property type="entry name" value="MFS general substrate transporter"/>
    <property type="match status" value="1"/>
</dbReference>
<evidence type="ECO:0000256" key="6">
    <source>
        <dbReference type="ARBA" id="ARBA00023136"/>
    </source>
</evidence>
<evidence type="ECO:0000313" key="10">
    <source>
        <dbReference type="EMBL" id="TWG03818.1"/>
    </source>
</evidence>
<dbReference type="InterPro" id="IPR005829">
    <property type="entry name" value="Sugar_transporter_CS"/>
</dbReference>
<feature type="domain" description="Major facilitator superfamily (MFS) profile" evidence="9">
    <location>
        <begin position="41"/>
        <end position="445"/>
    </location>
</feature>
<feature type="transmembrane region" description="Helical" evidence="8">
    <location>
        <begin position="389"/>
        <end position="411"/>
    </location>
</feature>
<feature type="transmembrane region" description="Helical" evidence="8">
    <location>
        <begin position="179"/>
        <end position="204"/>
    </location>
</feature>
<evidence type="ECO:0000256" key="3">
    <source>
        <dbReference type="ARBA" id="ARBA00022475"/>
    </source>
</evidence>
<sequence>MSMTSRSSVSPSGATGVPLKPGAVPASTASGKGGLSQGKKASAAGFVGSALEYYDMYIYASASALVFSQVFFPDAGAMGLLLSLGSYGVAYVARPLGGFLAGHIGDRFGRRNIMIITLMAMGVATFLIGCLPSYASIGMWAPAVLITLRLFQGLSVGGEASGSASLTLEHAPEGRRGLYCSWMINGIWVGYILATLAFIGVAALPEKQMMAWGWRVPFWASAVIVIVGVVIRRALEDPKAFREQKEQGKVAKAPIGLVFKHQSADVVRVVFAAFLIVISSVVPVWGLTYATHVVGVPSSTMLWAVVFGYATALVTQPLFAALSDKVGRRPVLIGGNLFGAAAVWQFFWAVGNADVPMIYLGFFLTITLGFAATNAVYPAFFSEMFNVRFRVSGMAVGLQLGMILTGFSPTIIQAVSTATGDSWWPAAAFTSLACVISAIAVATARETHKVPLAQLGRQID</sequence>
<keyword evidence="3" id="KW-1003">Cell membrane</keyword>
<evidence type="ECO:0000256" key="5">
    <source>
        <dbReference type="ARBA" id="ARBA00022989"/>
    </source>
</evidence>
<comment type="caution">
    <text evidence="10">The sequence shown here is derived from an EMBL/GenBank/DDBJ whole genome shotgun (WGS) entry which is preliminary data.</text>
</comment>
<feature type="transmembrane region" description="Helical" evidence="8">
    <location>
        <begin position="300"/>
        <end position="319"/>
    </location>
</feature>
<feature type="transmembrane region" description="Helical" evidence="8">
    <location>
        <begin position="216"/>
        <end position="235"/>
    </location>
</feature>
<reference evidence="10 11" key="1">
    <citation type="submission" date="2019-06" db="EMBL/GenBank/DDBJ databases">
        <title>Sequencing the genomes of 1000 actinobacteria strains.</title>
        <authorList>
            <person name="Klenk H.-P."/>
        </authorList>
    </citation>
    <scope>NUCLEOTIDE SEQUENCE [LARGE SCALE GENOMIC DNA]</scope>
    <source>
        <strain evidence="10 11">DSM 42059</strain>
    </source>
</reference>
<evidence type="ECO:0000256" key="1">
    <source>
        <dbReference type="ARBA" id="ARBA00004651"/>
    </source>
</evidence>
<evidence type="ECO:0000313" key="11">
    <source>
        <dbReference type="Proteomes" id="UP000318186"/>
    </source>
</evidence>
<evidence type="ECO:0000256" key="4">
    <source>
        <dbReference type="ARBA" id="ARBA00022692"/>
    </source>
</evidence>
<dbReference type="Pfam" id="PF07690">
    <property type="entry name" value="MFS_1"/>
    <property type="match status" value="1"/>
</dbReference>
<dbReference type="Proteomes" id="UP000318186">
    <property type="component" value="Unassembled WGS sequence"/>
</dbReference>
<feature type="region of interest" description="Disordered" evidence="7">
    <location>
        <begin position="1"/>
        <end position="40"/>
    </location>
</feature>
<feature type="transmembrane region" description="Helical" evidence="8">
    <location>
        <begin position="78"/>
        <end position="101"/>
    </location>
</feature>
<evidence type="ECO:0000256" key="2">
    <source>
        <dbReference type="ARBA" id="ARBA00022448"/>
    </source>
</evidence>
<organism evidence="10 11">
    <name type="scientific">Streptomyces brevispora</name>
    <dbReference type="NCBI Taxonomy" id="887462"/>
    <lineage>
        <taxon>Bacteria</taxon>
        <taxon>Bacillati</taxon>
        <taxon>Actinomycetota</taxon>
        <taxon>Actinomycetes</taxon>
        <taxon>Kitasatosporales</taxon>
        <taxon>Streptomycetaceae</taxon>
        <taxon>Streptomyces</taxon>
    </lineage>
</organism>
<dbReference type="Gene3D" id="1.20.1250.20">
    <property type="entry name" value="MFS general substrate transporter like domains"/>
    <property type="match status" value="1"/>
</dbReference>
<dbReference type="GO" id="GO:0022857">
    <property type="term" value="F:transmembrane transporter activity"/>
    <property type="evidence" value="ECO:0007669"/>
    <property type="project" value="InterPro"/>
</dbReference>
<dbReference type="PANTHER" id="PTHR43045:SF1">
    <property type="entry name" value="SHIKIMATE TRANSPORTER"/>
    <property type="match status" value="1"/>
</dbReference>
<comment type="subcellular location">
    <subcellularLocation>
        <location evidence="1">Cell membrane</location>
        <topology evidence="1">Multi-pass membrane protein</topology>
    </subcellularLocation>
</comment>
<evidence type="ECO:0000256" key="7">
    <source>
        <dbReference type="SAM" id="MobiDB-lite"/>
    </source>
</evidence>
<feature type="transmembrane region" description="Helical" evidence="8">
    <location>
        <begin position="113"/>
        <end position="134"/>
    </location>
</feature>
<proteinExistence type="predicted"/>
<dbReference type="InterPro" id="IPR020846">
    <property type="entry name" value="MFS_dom"/>
</dbReference>
<name>A0A561UWS3_9ACTN</name>
<feature type="transmembrane region" description="Helical" evidence="8">
    <location>
        <begin position="357"/>
        <end position="377"/>
    </location>
</feature>
<dbReference type="PANTHER" id="PTHR43045">
    <property type="entry name" value="SHIKIMATE TRANSPORTER"/>
    <property type="match status" value="1"/>
</dbReference>
<gene>
    <name evidence="10" type="ORF">FHX80_112255</name>
</gene>
<dbReference type="InterPro" id="IPR011701">
    <property type="entry name" value="MFS"/>
</dbReference>
<dbReference type="InterPro" id="IPR036259">
    <property type="entry name" value="MFS_trans_sf"/>
</dbReference>